<evidence type="ECO:0000313" key="1">
    <source>
        <dbReference type="EMBL" id="KAJ3511778.1"/>
    </source>
</evidence>
<dbReference type="Proteomes" id="UP001148786">
    <property type="component" value="Unassembled WGS sequence"/>
</dbReference>
<evidence type="ECO:0000313" key="2">
    <source>
        <dbReference type="Proteomes" id="UP001148786"/>
    </source>
</evidence>
<proteinExistence type="predicted"/>
<organism evidence="1 2">
    <name type="scientific">Agrocybe chaxingu</name>
    <dbReference type="NCBI Taxonomy" id="84603"/>
    <lineage>
        <taxon>Eukaryota</taxon>
        <taxon>Fungi</taxon>
        <taxon>Dikarya</taxon>
        <taxon>Basidiomycota</taxon>
        <taxon>Agaricomycotina</taxon>
        <taxon>Agaricomycetes</taxon>
        <taxon>Agaricomycetidae</taxon>
        <taxon>Agaricales</taxon>
        <taxon>Agaricineae</taxon>
        <taxon>Strophariaceae</taxon>
        <taxon>Agrocybe</taxon>
    </lineage>
</organism>
<keyword evidence="2" id="KW-1185">Reference proteome</keyword>
<reference evidence="1" key="1">
    <citation type="submission" date="2022-07" db="EMBL/GenBank/DDBJ databases">
        <title>Genome Sequence of Agrocybe chaxingu.</title>
        <authorList>
            <person name="Buettner E."/>
        </authorList>
    </citation>
    <scope>NUCLEOTIDE SEQUENCE</scope>
    <source>
        <strain evidence="1">MP-N11</strain>
    </source>
</reference>
<gene>
    <name evidence="1" type="ORF">NLJ89_g3898</name>
</gene>
<protein>
    <submittedName>
        <fullName evidence="1">Uncharacterized protein</fullName>
    </submittedName>
</protein>
<comment type="caution">
    <text evidence="1">The sequence shown here is derived from an EMBL/GenBank/DDBJ whole genome shotgun (WGS) entry which is preliminary data.</text>
</comment>
<accession>A0A9W8K3W4</accession>
<sequence>MLMYYIKTYYLPYLHVKMSSGRLEAEVNMELCWQDYLDYQRNRIEIVDVIGKIVKKFVDTYGASIDPSTTTTLASLTMDKGVVKNFMAFLTSAMATSRHFGACQWPGHIQLLVQDASSTTSTQMLFGDEFVGSFGPQALELHYRFSCWLIGTTKDDVISDGPQIPLIAHPGTVPPGLILSSHRALHS</sequence>
<dbReference type="AlphaFoldDB" id="A0A9W8K3W4"/>
<dbReference type="EMBL" id="JANKHO010000305">
    <property type="protein sequence ID" value="KAJ3511778.1"/>
    <property type="molecule type" value="Genomic_DNA"/>
</dbReference>
<name>A0A9W8K3W4_9AGAR</name>